<dbReference type="Pfam" id="PF03787">
    <property type="entry name" value="RAMPs"/>
    <property type="match status" value="1"/>
</dbReference>
<dbReference type="Gene3D" id="2.40.50.140">
    <property type="entry name" value="Nucleic acid-binding proteins"/>
    <property type="match status" value="1"/>
</dbReference>
<dbReference type="AlphaFoldDB" id="A0A5J4L613"/>
<keyword evidence="1" id="KW-0051">Antiviral defense</keyword>
<dbReference type="PANTHER" id="PTHR39965:SF1">
    <property type="entry name" value="CRISPR SYSTEM CMR SUBUNIT CMR6"/>
    <property type="match status" value="1"/>
</dbReference>
<dbReference type="InterPro" id="IPR010172">
    <property type="entry name" value="CRISPR-assoc_prot_TM1791"/>
</dbReference>
<evidence type="ECO:0000256" key="1">
    <source>
        <dbReference type="ARBA" id="ARBA00023118"/>
    </source>
</evidence>
<dbReference type="CDD" id="cd04458">
    <property type="entry name" value="CSP_CDS"/>
    <property type="match status" value="1"/>
</dbReference>
<dbReference type="EMBL" id="BLAB01000001">
    <property type="protein sequence ID" value="GER94330.1"/>
    <property type="molecule type" value="Genomic_DNA"/>
</dbReference>
<dbReference type="Pfam" id="PF00313">
    <property type="entry name" value="CSD"/>
    <property type="match status" value="1"/>
</dbReference>
<dbReference type="InterPro" id="IPR012340">
    <property type="entry name" value="NA-bd_OB-fold"/>
</dbReference>
<dbReference type="NCBIfam" id="TIGR01898">
    <property type="entry name" value="cas_TM1791_cmr6"/>
    <property type="match status" value="1"/>
</dbReference>
<comment type="caution">
    <text evidence="3">The sequence shown here is derived from an EMBL/GenBank/DDBJ whole genome shotgun (WGS) entry which is preliminary data.</text>
</comment>
<dbReference type="SUPFAM" id="SSF50249">
    <property type="entry name" value="Nucleic acid-binding proteins"/>
    <property type="match status" value="1"/>
</dbReference>
<organism evidence="3">
    <name type="scientific">hot springs metagenome</name>
    <dbReference type="NCBI Taxonomy" id="433727"/>
    <lineage>
        <taxon>unclassified sequences</taxon>
        <taxon>metagenomes</taxon>
        <taxon>ecological metagenomes</taxon>
    </lineage>
</organism>
<proteinExistence type="predicted"/>
<evidence type="ECO:0000313" key="3">
    <source>
        <dbReference type="EMBL" id="GER94330.1"/>
    </source>
</evidence>
<feature type="domain" description="CSD" evidence="2">
    <location>
        <begin position="2"/>
        <end position="66"/>
    </location>
</feature>
<dbReference type="InterPro" id="IPR002059">
    <property type="entry name" value="CSP_DNA-bd"/>
</dbReference>
<reference evidence="3" key="1">
    <citation type="submission" date="2019-10" db="EMBL/GenBank/DDBJ databases">
        <title>Metagenomic sequencing of thiosulfate-disproportionating enrichment culture.</title>
        <authorList>
            <person name="Umezawa K."/>
            <person name="Kojima H."/>
            <person name="Fukui M."/>
        </authorList>
    </citation>
    <scope>NUCLEOTIDE SEQUENCE</scope>
    <source>
        <strain evidence="3">45J</strain>
    </source>
</reference>
<dbReference type="InterPro" id="IPR011129">
    <property type="entry name" value="CSD"/>
</dbReference>
<gene>
    <name evidence="3" type="ORF">A45J_2091</name>
</gene>
<dbReference type="PRINTS" id="PR00050">
    <property type="entry name" value="COLDSHOCK"/>
</dbReference>
<dbReference type="GO" id="GO:0003676">
    <property type="term" value="F:nucleic acid binding"/>
    <property type="evidence" value="ECO:0007669"/>
    <property type="project" value="InterPro"/>
</dbReference>
<name>A0A5J4L613_9ZZZZ</name>
<protein>
    <submittedName>
        <fullName evidence="3">Type III-B CRISPR module RAMP protein Cmr6</fullName>
    </submittedName>
</protein>
<sequence length="376" mass="42246">MSEKGKIKTFKKAKGFGFIKYSGGEIFFHINDVIASDSDKIKEGIDVEFEIGKGKEGKPAAKKIKVKSLYRQQNIPINDDISGINYFLPKDTYAAVKPEQIDNFNLLLNKIPYFDGKKFNFYKKDKKGNEILNLARRFNYNASFIKRLSERHKNSISQLLGSGSITSTTLSPDWRFIIGIGNESVYETSITLHHIYGIPYIPGQAVKGVVRSWIITEVFGQDEKKALKDALFCHIFGSPKESAIGEHQGSVIFFDALPITLPKLEVDVMNPHYGDYYKGKEKSNKPVPPADYLNPNPIPFLTVGKDTKFEFTVGMKKLKQAREILKNGSSRLISECEGLTAEKNLHEIAISWLKKALTQHGIGAKTAVGYGYFEKT</sequence>
<dbReference type="InterPro" id="IPR005537">
    <property type="entry name" value="RAMP_III_fam"/>
</dbReference>
<dbReference type="GO" id="GO:0051607">
    <property type="term" value="P:defense response to virus"/>
    <property type="evidence" value="ECO:0007669"/>
    <property type="project" value="UniProtKB-KW"/>
</dbReference>
<accession>A0A5J4L613</accession>
<dbReference type="PROSITE" id="PS51857">
    <property type="entry name" value="CSD_2"/>
    <property type="match status" value="1"/>
</dbReference>
<dbReference type="PANTHER" id="PTHR39965">
    <property type="entry name" value="CRISPR SYSTEM CMR SUBUNIT CMR6"/>
    <property type="match status" value="1"/>
</dbReference>
<dbReference type="SMART" id="SM00357">
    <property type="entry name" value="CSP"/>
    <property type="match status" value="1"/>
</dbReference>
<evidence type="ECO:0000259" key="2">
    <source>
        <dbReference type="PROSITE" id="PS51857"/>
    </source>
</evidence>